<evidence type="ECO:0000256" key="1">
    <source>
        <dbReference type="ARBA" id="ARBA00023157"/>
    </source>
</evidence>
<evidence type="ECO:0000313" key="3">
    <source>
        <dbReference type="EMBL" id="KAF1388521.1"/>
    </source>
</evidence>
<dbReference type="SMART" id="SM00131">
    <property type="entry name" value="KU"/>
    <property type="match status" value="1"/>
</dbReference>
<keyword evidence="1" id="KW-1015">Disulfide bond</keyword>
<dbReference type="InterPro" id="IPR002223">
    <property type="entry name" value="Kunitz_BPTI"/>
</dbReference>
<protein>
    <recommendedName>
        <fullName evidence="2">BPTI/Kunitz inhibitor domain-containing protein</fullName>
    </recommendedName>
</protein>
<proteinExistence type="predicted"/>
<dbReference type="InterPro" id="IPR050098">
    <property type="entry name" value="TFPI/VKTCI-like"/>
</dbReference>
<dbReference type="InterPro" id="IPR020901">
    <property type="entry name" value="Prtase_inh_Kunz-CS"/>
</dbReference>
<dbReference type="PRINTS" id="PR00759">
    <property type="entry name" value="BASICPTASE"/>
</dbReference>
<name>A0A6A5EGY9_PERFL</name>
<dbReference type="PROSITE" id="PS00280">
    <property type="entry name" value="BPTI_KUNITZ_1"/>
    <property type="match status" value="1"/>
</dbReference>
<reference evidence="3 4" key="1">
    <citation type="submission" date="2019-06" db="EMBL/GenBank/DDBJ databases">
        <title>A chromosome-scale genome assembly of the European perch, Perca fluviatilis.</title>
        <authorList>
            <person name="Roques C."/>
            <person name="Zahm M."/>
            <person name="Cabau C."/>
            <person name="Klopp C."/>
            <person name="Bouchez O."/>
            <person name="Donnadieu C."/>
            <person name="Kuhl H."/>
            <person name="Gislard M."/>
            <person name="Guendouz S."/>
            <person name="Journot L."/>
            <person name="Haffray P."/>
            <person name="Bestin A."/>
            <person name="Morvezen R."/>
            <person name="Feron R."/>
            <person name="Wen M."/>
            <person name="Jouanno E."/>
            <person name="Herpin A."/>
            <person name="Schartl M."/>
            <person name="Postlethwait J."/>
            <person name="Schaerlinger B."/>
            <person name="Chardard D."/>
            <person name="Lecocq T."/>
            <person name="Poncet C."/>
            <person name="Jaffrelo L."/>
            <person name="Lampietro C."/>
            <person name="Guiguen Y."/>
        </authorList>
    </citation>
    <scope>NUCLEOTIDE SEQUENCE [LARGE SCALE GENOMIC DNA]</scope>
    <source>
        <tissue evidence="3">Blood</tissue>
    </source>
</reference>
<evidence type="ECO:0000313" key="4">
    <source>
        <dbReference type="Proteomes" id="UP000465112"/>
    </source>
</evidence>
<dbReference type="FunFam" id="4.10.410.10:FF:000020">
    <property type="entry name" value="Collagen, type VI, alpha 3"/>
    <property type="match status" value="1"/>
</dbReference>
<accession>A0A6A5EGY9</accession>
<dbReference type="CDD" id="cd22631">
    <property type="entry name" value="Kunitz_collagen_alpha6_VI-like"/>
    <property type="match status" value="1"/>
</dbReference>
<dbReference type="EMBL" id="VHII01000007">
    <property type="protein sequence ID" value="KAF1388521.1"/>
    <property type="molecule type" value="Genomic_DNA"/>
</dbReference>
<dbReference type="PROSITE" id="PS50279">
    <property type="entry name" value="BPTI_KUNITZ_2"/>
    <property type="match status" value="1"/>
</dbReference>
<dbReference type="InterPro" id="IPR036880">
    <property type="entry name" value="Kunitz_BPTI_sf"/>
</dbReference>
<dbReference type="Pfam" id="PF00014">
    <property type="entry name" value="Kunitz_BPTI"/>
    <property type="match status" value="1"/>
</dbReference>
<gene>
    <name evidence="3" type="ORF">PFLUV_G00091130</name>
</gene>
<dbReference type="SUPFAM" id="SSF57362">
    <property type="entry name" value="BPTI-like"/>
    <property type="match status" value="1"/>
</dbReference>
<evidence type="ECO:0000259" key="2">
    <source>
        <dbReference type="PROSITE" id="PS50279"/>
    </source>
</evidence>
<dbReference type="GO" id="GO:0004867">
    <property type="term" value="F:serine-type endopeptidase inhibitor activity"/>
    <property type="evidence" value="ECO:0007669"/>
    <property type="project" value="InterPro"/>
</dbReference>
<sequence length="158" mass="17375">MLFSGLDLYAFVVSCKPIHPFPIAIQGSAILADEFVEEEEKFRVQTTQLDVIARVTPGDGQSFLSGENLSDTPDEAGADQPDTCLLRPDAGGCQNYTIRWYFDSDQGRCSRFWYGGCDGNGNRFNTLTECQSLCVTKSQLVGRKGGRGGAGVRRHRLE</sequence>
<dbReference type="AlphaFoldDB" id="A0A6A5EGY9"/>
<keyword evidence="4" id="KW-1185">Reference proteome</keyword>
<dbReference type="PANTHER" id="PTHR10083">
    <property type="entry name" value="KUNITZ-TYPE PROTEASE INHIBITOR-RELATED"/>
    <property type="match status" value="1"/>
</dbReference>
<comment type="caution">
    <text evidence="3">The sequence shown here is derived from an EMBL/GenBank/DDBJ whole genome shotgun (WGS) entry which is preliminary data.</text>
</comment>
<dbReference type="Proteomes" id="UP000465112">
    <property type="component" value="Chromosome 7"/>
</dbReference>
<feature type="domain" description="BPTI/Kunitz inhibitor" evidence="2">
    <location>
        <begin position="84"/>
        <end position="134"/>
    </location>
</feature>
<dbReference type="Gene3D" id="4.10.410.10">
    <property type="entry name" value="Pancreatic trypsin inhibitor Kunitz domain"/>
    <property type="match status" value="1"/>
</dbReference>
<organism evidence="3 4">
    <name type="scientific">Perca fluviatilis</name>
    <name type="common">European perch</name>
    <dbReference type="NCBI Taxonomy" id="8168"/>
    <lineage>
        <taxon>Eukaryota</taxon>
        <taxon>Metazoa</taxon>
        <taxon>Chordata</taxon>
        <taxon>Craniata</taxon>
        <taxon>Vertebrata</taxon>
        <taxon>Euteleostomi</taxon>
        <taxon>Actinopterygii</taxon>
        <taxon>Neopterygii</taxon>
        <taxon>Teleostei</taxon>
        <taxon>Neoteleostei</taxon>
        <taxon>Acanthomorphata</taxon>
        <taxon>Eupercaria</taxon>
        <taxon>Perciformes</taxon>
        <taxon>Percoidei</taxon>
        <taxon>Percidae</taxon>
        <taxon>Percinae</taxon>
        <taxon>Perca</taxon>
    </lineage>
</organism>